<feature type="domain" description="O-acyltransferase WSD1-like N-terminal" evidence="11">
    <location>
        <begin position="12"/>
        <end position="278"/>
    </location>
</feature>
<dbReference type="NCBIfam" id="TIGR02946">
    <property type="entry name" value="acyl_WS_DGAT"/>
    <property type="match status" value="1"/>
</dbReference>
<evidence type="ECO:0000256" key="6">
    <source>
        <dbReference type="ARBA" id="ARBA00022679"/>
    </source>
</evidence>
<keyword evidence="5" id="KW-0444">Lipid biosynthesis</keyword>
<comment type="caution">
    <text evidence="13">The sequence shown here is derived from an EMBL/GenBank/DDBJ whole genome shotgun (WGS) entry which is preliminary data.</text>
</comment>
<dbReference type="GO" id="GO:0006071">
    <property type="term" value="P:glycerol metabolic process"/>
    <property type="evidence" value="ECO:0007669"/>
    <property type="project" value="UniProtKB-KW"/>
</dbReference>
<evidence type="ECO:0000256" key="9">
    <source>
        <dbReference type="ARBA" id="ARBA00023315"/>
    </source>
</evidence>
<evidence type="ECO:0000256" key="8">
    <source>
        <dbReference type="ARBA" id="ARBA00023098"/>
    </source>
</evidence>
<reference evidence="13 14" key="1">
    <citation type="submission" date="2019-03" db="EMBL/GenBank/DDBJ databases">
        <title>Genomic Encyclopedia of Type Strains, Phase IV (KMG-IV): sequencing the most valuable type-strain genomes for metagenomic binning, comparative biology and taxonomic classification.</title>
        <authorList>
            <person name="Goeker M."/>
        </authorList>
    </citation>
    <scope>NUCLEOTIDE SEQUENCE [LARGE SCALE GENOMIC DNA]</scope>
    <source>
        <strain evidence="13 14">DSM 25488</strain>
    </source>
</reference>
<dbReference type="InterPro" id="IPR009721">
    <property type="entry name" value="O-acyltransferase_WSD1_C"/>
</dbReference>
<evidence type="ECO:0000256" key="5">
    <source>
        <dbReference type="ARBA" id="ARBA00022516"/>
    </source>
</evidence>
<dbReference type="PANTHER" id="PTHR31650">
    <property type="entry name" value="O-ACYLTRANSFERASE (WSD1-LIKE) FAMILY PROTEIN"/>
    <property type="match status" value="1"/>
</dbReference>
<evidence type="ECO:0000259" key="11">
    <source>
        <dbReference type="Pfam" id="PF03007"/>
    </source>
</evidence>
<protein>
    <recommendedName>
        <fullName evidence="4">diacylglycerol O-acyltransferase</fullName>
        <ecNumber evidence="4">2.3.1.20</ecNumber>
    </recommendedName>
</protein>
<keyword evidence="6 13" id="KW-0808">Transferase</keyword>
<comment type="catalytic activity">
    <reaction evidence="10">
        <text>an acyl-CoA + a 1,2-diacyl-sn-glycerol = a triacyl-sn-glycerol + CoA</text>
        <dbReference type="Rhea" id="RHEA:10868"/>
        <dbReference type="ChEBI" id="CHEBI:17815"/>
        <dbReference type="ChEBI" id="CHEBI:57287"/>
        <dbReference type="ChEBI" id="CHEBI:58342"/>
        <dbReference type="ChEBI" id="CHEBI:64615"/>
        <dbReference type="EC" id="2.3.1.20"/>
    </reaction>
</comment>
<feature type="domain" description="O-acyltransferase WSD1 C-terminal" evidence="12">
    <location>
        <begin position="321"/>
        <end position="463"/>
    </location>
</feature>
<dbReference type="Pfam" id="PF03007">
    <property type="entry name" value="WS_DGAT_cat"/>
    <property type="match status" value="1"/>
</dbReference>
<sequence>MFQYVDSKKEPMRKVDTAWLRMESPHNLMMITGLMFLDKMPDLAQFIEGLEKKFLKYRRFRQLAHQTASGSYWQDDKYFDMAAHVRRVALPGNADYKELQDYVSNLASTPLDKNKPLWSFHIVENYNKGPVVVSRIHHCYADGIALIQVLLSMTSTSRAKSLEFDVDDTQKEEHQKLGLLKQVVNPAKKQFAHSLKMMNEVTELGKKVLQDPSLIEKSVGDTVDIAEELFNALTLSDDPQTVYKSELCTRKRVAWAESLPLDEVKAIAKATGTTVNDVLISNLAGALREYMLERGDDPNEKVIRATVPVNLRPLKHAKELGNHFGLVFLNLPIFEANPLKRLAYVHHEMNELKKSKQALVSLGLLSMIGLAPLAAQNLLLNQFSKKATAVLTNVPGPSVPLYMAGCKVDKTMFWVPQNGTIGMGISILSYNGQVEFGLIVDKNMVPQPHKVIVRFPEQFAQLKELMMLHPWDGDIHADLLDGLV</sequence>
<evidence type="ECO:0000313" key="13">
    <source>
        <dbReference type="EMBL" id="TDR22370.1"/>
    </source>
</evidence>
<keyword evidence="14" id="KW-1185">Reference proteome</keyword>
<evidence type="ECO:0000256" key="1">
    <source>
        <dbReference type="ARBA" id="ARBA00004771"/>
    </source>
</evidence>
<dbReference type="RefSeq" id="WP_099019020.1">
    <property type="nucleotide sequence ID" value="NZ_NIHB01000002.1"/>
</dbReference>
<evidence type="ECO:0000256" key="2">
    <source>
        <dbReference type="ARBA" id="ARBA00005189"/>
    </source>
</evidence>
<gene>
    <name evidence="13" type="ORF">C8D91_0858</name>
</gene>
<comment type="pathway">
    <text evidence="1">Glycerolipid metabolism; triacylglycerol biosynthesis.</text>
</comment>
<accession>A0A4R6XVE8</accession>
<keyword evidence="8" id="KW-0443">Lipid metabolism</keyword>
<name>A0A4R6XVE8_9GAMM</name>
<dbReference type="Pfam" id="PF06974">
    <property type="entry name" value="WS_DGAT_C"/>
    <property type="match status" value="1"/>
</dbReference>
<evidence type="ECO:0000256" key="3">
    <source>
        <dbReference type="ARBA" id="ARBA00009587"/>
    </source>
</evidence>
<organism evidence="13 14">
    <name type="scientific">Marinicella litoralis</name>
    <dbReference type="NCBI Taxonomy" id="644220"/>
    <lineage>
        <taxon>Bacteria</taxon>
        <taxon>Pseudomonadati</taxon>
        <taxon>Pseudomonadota</taxon>
        <taxon>Gammaproteobacteria</taxon>
        <taxon>Lysobacterales</taxon>
        <taxon>Marinicellaceae</taxon>
        <taxon>Marinicella</taxon>
    </lineage>
</organism>
<dbReference type="OrthoDB" id="9810950at2"/>
<evidence type="ECO:0000313" key="14">
    <source>
        <dbReference type="Proteomes" id="UP000295724"/>
    </source>
</evidence>
<keyword evidence="7" id="KW-0319">Glycerol metabolism</keyword>
<evidence type="ECO:0000256" key="7">
    <source>
        <dbReference type="ARBA" id="ARBA00022798"/>
    </source>
</evidence>
<evidence type="ECO:0000256" key="4">
    <source>
        <dbReference type="ARBA" id="ARBA00013244"/>
    </source>
</evidence>
<comment type="similarity">
    <text evidence="3">Belongs to the long-chain O-acyltransferase family.</text>
</comment>
<dbReference type="EMBL" id="SNZB01000002">
    <property type="protein sequence ID" value="TDR22370.1"/>
    <property type="molecule type" value="Genomic_DNA"/>
</dbReference>
<evidence type="ECO:0000256" key="10">
    <source>
        <dbReference type="ARBA" id="ARBA00048109"/>
    </source>
</evidence>
<dbReference type="InterPro" id="IPR004255">
    <property type="entry name" value="O-acyltransferase_WSD1_N"/>
</dbReference>
<dbReference type="InterPro" id="IPR045034">
    <property type="entry name" value="O-acyltransferase_WSD1-like"/>
</dbReference>
<keyword evidence="9 13" id="KW-0012">Acyltransferase</keyword>
<comment type="pathway">
    <text evidence="2">Lipid metabolism.</text>
</comment>
<proteinExistence type="inferred from homology"/>
<dbReference type="GO" id="GO:0005886">
    <property type="term" value="C:plasma membrane"/>
    <property type="evidence" value="ECO:0007669"/>
    <property type="project" value="TreeGrafter"/>
</dbReference>
<dbReference type="EC" id="2.3.1.20" evidence="4"/>
<dbReference type="Proteomes" id="UP000295724">
    <property type="component" value="Unassembled WGS sequence"/>
</dbReference>
<evidence type="ECO:0000259" key="12">
    <source>
        <dbReference type="Pfam" id="PF06974"/>
    </source>
</evidence>
<dbReference type="InterPro" id="IPR014292">
    <property type="entry name" value="Acyl_transf_WS/DGAT"/>
</dbReference>
<dbReference type="AlphaFoldDB" id="A0A4R6XVE8"/>
<dbReference type="GO" id="GO:0004144">
    <property type="term" value="F:diacylglycerol O-acyltransferase activity"/>
    <property type="evidence" value="ECO:0007669"/>
    <property type="project" value="UniProtKB-EC"/>
</dbReference>
<dbReference type="UniPathway" id="UPA00282"/>
<dbReference type="SUPFAM" id="SSF52777">
    <property type="entry name" value="CoA-dependent acyltransferases"/>
    <property type="match status" value="1"/>
</dbReference>
<dbReference type="GO" id="GO:0019432">
    <property type="term" value="P:triglyceride biosynthetic process"/>
    <property type="evidence" value="ECO:0007669"/>
    <property type="project" value="UniProtKB-UniPathway"/>
</dbReference>
<dbReference type="PANTHER" id="PTHR31650:SF1">
    <property type="entry name" value="WAX ESTER SYNTHASE_DIACYLGLYCEROL ACYLTRANSFERASE 4-RELATED"/>
    <property type="match status" value="1"/>
</dbReference>